<keyword evidence="2" id="KW-0186">Copper</keyword>
<dbReference type="Gene3D" id="2.60.40.200">
    <property type="entry name" value="Superoxide dismutase, copper/zinc binding domain"/>
    <property type="match status" value="1"/>
</dbReference>
<name>A0A162KX91_9PROT</name>
<keyword evidence="2" id="KW-0479">Metal-binding</keyword>
<keyword evidence="3" id="KW-0732">Signal</keyword>
<dbReference type="EMBL" id="LPZR01000156">
    <property type="protein sequence ID" value="KYO52375.1"/>
    <property type="molecule type" value="Genomic_DNA"/>
</dbReference>
<comment type="similarity">
    <text evidence="1 2">Belongs to the Cu-Zn superoxide dismutase family.</text>
</comment>
<dbReference type="SUPFAM" id="SSF49329">
    <property type="entry name" value="Cu,Zn superoxide dismutase-like"/>
    <property type="match status" value="1"/>
</dbReference>
<dbReference type="Proteomes" id="UP000075787">
    <property type="component" value="Unassembled WGS sequence"/>
</dbReference>
<protein>
    <recommendedName>
        <fullName evidence="2">Superoxide dismutase [Cu-Zn]</fullName>
        <ecNumber evidence="2">1.15.1.1</ecNumber>
    </recommendedName>
</protein>
<comment type="cofactor">
    <cofactor evidence="2">
        <name>Zn(2+)</name>
        <dbReference type="ChEBI" id="CHEBI:29105"/>
    </cofactor>
    <text evidence="2">Binds 1 zinc ion per subunit.</text>
</comment>
<evidence type="ECO:0000259" key="4">
    <source>
        <dbReference type="Pfam" id="PF00080"/>
    </source>
</evidence>
<gene>
    <name evidence="5" type="ORF">AUP44_05135</name>
</gene>
<comment type="caution">
    <text evidence="5">The sequence shown here is derived from an EMBL/GenBank/DDBJ whole genome shotgun (WGS) entry which is preliminary data.</text>
</comment>
<dbReference type="PROSITE" id="PS00332">
    <property type="entry name" value="SOD_CU_ZN_2"/>
    <property type="match status" value="1"/>
</dbReference>
<dbReference type="AlphaFoldDB" id="A0A162KX91"/>
<dbReference type="EC" id="1.15.1.1" evidence="2"/>
<comment type="cofactor">
    <cofactor evidence="2">
        <name>Cu cation</name>
        <dbReference type="ChEBI" id="CHEBI:23378"/>
    </cofactor>
    <text evidence="2">Binds 1 copper ion per subunit.</text>
</comment>
<sequence length="176" mass="18011">MPSHIHGFAAALAATLMIAAAPAIAAEAEITSAEAQFIGLSGEETGTATLTGTARGVLIQAEVRDLPAGQWVAFHIHEGGTCDAADHHKSAGGHFNPGNTAHGFLAEGGPHAGDMPNQMVGADGTLHAEAFNPMVRLDDGPNGIRGRTLMIHSGRDDHRSQPSGNAGDRLACAVIE</sequence>
<evidence type="ECO:0000256" key="1">
    <source>
        <dbReference type="ARBA" id="ARBA00010457"/>
    </source>
</evidence>
<keyword evidence="2" id="KW-0862">Zinc</keyword>
<evidence type="ECO:0000256" key="2">
    <source>
        <dbReference type="RuleBase" id="RU000393"/>
    </source>
</evidence>
<feature type="signal peptide" evidence="3">
    <location>
        <begin position="1"/>
        <end position="25"/>
    </location>
</feature>
<dbReference type="PRINTS" id="PR00068">
    <property type="entry name" value="CUZNDISMTASE"/>
</dbReference>
<feature type="chain" id="PRO_5007836772" description="Superoxide dismutase [Cu-Zn]" evidence="3">
    <location>
        <begin position="26"/>
        <end position="176"/>
    </location>
</feature>
<dbReference type="PANTHER" id="PTHR10003">
    <property type="entry name" value="SUPEROXIDE DISMUTASE CU-ZN -RELATED"/>
    <property type="match status" value="1"/>
</dbReference>
<dbReference type="GO" id="GO:0004784">
    <property type="term" value="F:superoxide dismutase activity"/>
    <property type="evidence" value="ECO:0007669"/>
    <property type="project" value="UniProtKB-EC"/>
</dbReference>
<dbReference type="InterPro" id="IPR036423">
    <property type="entry name" value="SOD-like_Cu/Zn_dom_sf"/>
</dbReference>
<reference evidence="5 6" key="1">
    <citation type="submission" date="2015-12" db="EMBL/GenBank/DDBJ databases">
        <title>Genome sequence of Tistrella mobilis MCCC 1A02139.</title>
        <authorList>
            <person name="Lu L."/>
            <person name="Lai Q."/>
            <person name="Shao Z."/>
            <person name="Qian P."/>
        </authorList>
    </citation>
    <scope>NUCLEOTIDE SEQUENCE [LARGE SCALE GENOMIC DNA]</scope>
    <source>
        <strain evidence="5 6">MCCC 1A02139</strain>
    </source>
</reference>
<comment type="function">
    <text evidence="2">Destroys radicals which are normally produced within the cells and which are toxic to biological systems.</text>
</comment>
<comment type="catalytic activity">
    <reaction evidence="2">
        <text>2 superoxide + 2 H(+) = H2O2 + O2</text>
        <dbReference type="Rhea" id="RHEA:20696"/>
        <dbReference type="ChEBI" id="CHEBI:15378"/>
        <dbReference type="ChEBI" id="CHEBI:15379"/>
        <dbReference type="ChEBI" id="CHEBI:16240"/>
        <dbReference type="ChEBI" id="CHEBI:18421"/>
        <dbReference type="EC" id="1.15.1.1"/>
    </reaction>
</comment>
<keyword evidence="2" id="KW-0560">Oxidoreductase</keyword>
<dbReference type="InterPro" id="IPR001424">
    <property type="entry name" value="SOD_Cu_Zn_dom"/>
</dbReference>
<evidence type="ECO:0000256" key="3">
    <source>
        <dbReference type="SAM" id="SignalP"/>
    </source>
</evidence>
<evidence type="ECO:0000313" key="5">
    <source>
        <dbReference type="EMBL" id="KYO52375.1"/>
    </source>
</evidence>
<dbReference type="InterPro" id="IPR024134">
    <property type="entry name" value="SOD_Cu/Zn_/chaperone"/>
</dbReference>
<evidence type="ECO:0000313" key="6">
    <source>
        <dbReference type="Proteomes" id="UP000075787"/>
    </source>
</evidence>
<dbReference type="RefSeq" id="WP_062764140.1">
    <property type="nucleotide sequence ID" value="NZ_CP121043.1"/>
</dbReference>
<dbReference type="InterPro" id="IPR018152">
    <property type="entry name" value="SOD_Cu/Zn_BS"/>
</dbReference>
<feature type="domain" description="Superoxide dismutase copper/zinc binding" evidence="4">
    <location>
        <begin position="45"/>
        <end position="175"/>
    </location>
</feature>
<dbReference type="GeneID" id="97239376"/>
<dbReference type="OrthoDB" id="5431326at2"/>
<proteinExistence type="inferred from homology"/>
<organism evidence="5 6">
    <name type="scientific">Tistrella mobilis</name>
    <dbReference type="NCBI Taxonomy" id="171437"/>
    <lineage>
        <taxon>Bacteria</taxon>
        <taxon>Pseudomonadati</taxon>
        <taxon>Pseudomonadota</taxon>
        <taxon>Alphaproteobacteria</taxon>
        <taxon>Geminicoccales</taxon>
        <taxon>Geminicoccaceae</taxon>
        <taxon>Tistrella</taxon>
    </lineage>
</organism>
<dbReference type="Pfam" id="PF00080">
    <property type="entry name" value="Sod_Cu"/>
    <property type="match status" value="1"/>
</dbReference>
<accession>A0A162KX91</accession>
<dbReference type="GO" id="GO:0005507">
    <property type="term" value="F:copper ion binding"/>
    <property type="evidence" value="ECO:0007669"/>
    <property type="project" value="InterPro"/>
</dbReference>